<evidence type="ECO:0000256" key="4">
    <source>
        <dbReference type="RuleBase" id="RU003744"/>
    </source>
</evidence>
<evidence type="ECO:0000256" key="5">
    <source>
        <dbReference type="SAM" id="SignalP"/>
    </source>
</evidence>
<proteinExistence type="inferred from homology"/>
<evidence type="ECO:0000256" key="3">
    <source>
        <dbReference type="ARBA" id="ARBA00022729"/>
    </source>
</evidence>
<dbReference type="EMBL" id="CP132315">
    <property type="protein sequence ID" value="WLS06487.1"/>
    <property type="molecule type" value="Genomic_DNA"/>
</dbReference>
<feature type="domain" description="Solute-binding protein family 3/N-terminal" evidence="6">
    <location>
        <begin position="39"/>
        <end position="269"/>
    </location>
</feature>
<geneLocation type="plasmid" evidence="7 8">
    <name>unnamed1</name>
</geneLocation>
<reference evidence="7 8" key="1">
    <citation type="submission" date="2023-08" db="EMBL/GenBank/DDBJ databases">
        <title>Pathogen: clinical or host-associated sample.</title>
        <authorList>
            <person name="Hergert J."/>
            <person name="Casey R."/>
            <person name="Wagner J."/>
            <person name="Young E.L."/>
            <person name="Oakeson K.F."/>
        </authorList>
    </citation>
    <scope>NUCLEOTIDE SEQUENCE [LARGE SCALE GENOMIC DNA]</scope>
    <source>
        <strain evidence="7 8">UPHL-collab-2</strain>
        <plasmid evidence="7 8">unnamed1</plasmid>
    </source>
</reference>
<evidence type="ECO:0000313" key="8">
    <source>
        <dbReference type="Proteomes" id="UP001225788"/>
    </source>
</evidence>
<feature type="chain" id="PRO_5045190784" evidence="5">
    <location>
        <begin position="26"/>
        <end position="344"/>
    </location>
</feature>
<name>A0ABY9KDB3_9HYPH</name>
<evidence type="ECO:0000256" key="1">
    <source>
        <dbReference type="ARBA" id="ARBA00010333"/>
    </source>
</evidence>
<evidence type="ECO:0000256" key="2">
    <source>
        <dbReference type="ARBA" id="ARBA00022448"/>
    </source>
</evidence>
<evidence type="ECO:0000259" key="6">
    <source>
        <dbReference type="SMART" id="SM00062"/>
    </source>
</evidence>
<gene>
    <name evidence="7" type="ORF">Q9315_19275</name>
</gene>
<dbReference type="InterPro" id="IPR018313">
    <property type="entry name" value="SBP_3_CS"/>
</dbReference>
<keyword evidence="7" id="KW-0614">Plasmid</keyword>
<dbReference type="PANTHER" id="PTHR30085">
    <property type="entry name" value="AMINO ACID ABC TRANSPORTER PERMEASE"/>
    <property type="match status" value="1"/>
</dbReference>
<dbReference type="RefSeq" id="WP_306162796.1">
    <property type="nucleotide sequence ID" value="NZ_CP132315.1"/>
</dbReference>
<keyword evidence="8" id="KW-1185">Reference proteome</keyword>
<feature type="signal peptide" evidence="5">
    <location>
        <begin position="1"/>
        <end position="25"/>
    </location>
</feature>
<organism evidence="7 8">
    <name type="scientific">Shinella oryzae</name>
    <dbReference type="NCBI Taxonomy" id="2871820"/>
    <lineage>
        <taxon>Bacteria</taxon>
        <taxon>Pseudomonadati</taxon>
        <taxon>Pseudomonadota</taxon>
        <taxon>Alphaproteobacteria</taxon>
        <taxon>Hyphomicrobiales</taxon>
        <taxon>Rhizobiaceae</taxon>
        <taxon>Shinella</taxon>
    </lineage>
</organism>
<dbReference type="Proteomes" id="UP001225788">
    <property type="component" value="Plasmid unnamed1"/>
</dbReference>
<keyword evidence="2" id="KW-0813">Transport</keyword>
<dbReference type="InterPro" id="IPR001638">
    <property type="entry name" value="Solute-binding_3/MltF_N"/>
</dbReference>
<dbReference type="InterPro" id="IPR051455">
    <property type="entry name" value="Bact_solute-bind_prot3"/>
</dbReference>
<dbReference type="CDD" id="cd13692">
    <property type="entry name" value="PBP2_BztA"/>
    <property type="match status" value="1"/>
</dbReference>
<dbReference type="PANTHER" id="PTHR30085:SF7">
    <property type="entry name" value="AMINO-ACID ABC TRANSPORTER-BINDING PROTEIN YHDW-RELATED"/>
    <property type="match status" value="1"/>
</dbReference>
<sequence>MLKAVIRSVLAGVVAGALGVPAAQANSGDTLAAVKARGEVLCGVHPARHGFAAPDSQGKWSGFEVDFCHAVAAAIFGDANKVRFVALSSQQRFPAIQSGEIDVLARNVTATLGRDTALGLNFSPPIFYTGTGFLVRKDDGITNVEDLDGAAICMAPGSTTERNVAQIFAARGMKYTPVVIENNKQLVDAYVTGRCDALTKDKAALPGVRAVDTENPDDHVLLPGIYSKEPLAMAVRQGDDQWYDLMKWVVYATFNAEEMGVGQANVDEMKSSTDPDVQTLLGVIGDNGTKLGVSNTWAYDIVKQVGNYKDIYMRHFGPDSPVALDREQNVLWTEGGLLYGLPMQ</sequence>
<dbReference type="Gene3D" id="3.40.190.10">
    <property type="entry name" value="Periplasmic binding protein-like II"/>
    <property type="match status" value="2"/>
</dbReference>
<accession>A0ABY9KDB3</accession>
<keyword evidence="3 5" id="KW-0732">Signal</keyword>
<comment type="similarity">
    <text evidence="1 4">Belongs to the bacterial solute-binding protein 3 family.</text>
</comment>
<dbReference type="PROSITE" id="PS01039">
    <property type="entry name" value="SBP_BACTERIAL_3"/>
    <property type="match status" value="1"/>
</dbReference>
<protein>
    <submittedName>
        <fullName evidence="7">Amino acid ABC transporter substrate-binding protein</fullName>
    </submittedName>
</protein>
<dbReference type="SUPFAM" id="SSF53850">
    <property type="entry name" value="Periplasmic binding protein-like II"/>
    <property type="match status" value="1"/>
</dbReference>
<evidence type="ECO:0000313" key="7">
    <source>
        <dbReference type="EMBL" id="WLS06487.1"/>
    </source>
</evidence>
<dbReference type="Pfam" id="PF00497">
    <property type="entry name" value="SBP_bac_3"/>
    <property type="match status" value="1"/>
</dbReference>
<dbReference type="SMART" id="SM00062">
    <property type="entry name" value="PBPb"/>
    <property type="match status" value="1"/>
</dbReference>